<dbReference type="Pfam" id="PF00018">
    <property type="entry name" value="SH3_1"/>
    <property type="match status" value="1"/>
</dbReference>
<reference evidence="5" key="1">
    <citation type="journal article" date="2020" name="Stud. Mycol.">
        <title>101 Dothideomycetes genomes: a test case for predicting lifestyles and emergence of pathogens.</title>
        <authorList>
            <person name="Haridas S."/>
            <person name="Albert R."/>
            <person name="Binder M."/>
            <person name="Bloem J."/>
            <person name="Labutti K."/>
            <person name="Salamov A."/>
            <person name="Andreopoulos B."/>
            <person name="Baker S."/>
            <person name="Barry K."/>
            <person name="Bills G."/>
            <person name="Bluhm B."/>
            <person name="Cannon C."/>
            <person name="Castanera R."/>
            <person name="Culley D."/>
            <person name="Daum C."/>
            <person name="Ezra D."/>
            <person name="Gonzalez J."/>
            <person name="Henrissat B."/>
            <person name="Kuo A."/>
            <person name="Liang C."/>
            <person name="Lipzen A."/>
            <person name="Lutzoni F."/>
            <person name="Magnuson J."/>
            <person name="Mondo S."/>
            <person name="Nolan M."/>
            <person name="Ohm R."/>
            <person name="Pangilinan J."/>
            <person name="Park H.-J."/>
            <person name="Ramirez L."/>
            <person name="Alfaro M."/>
            <person name="Sun H."/>
            <person name="Tritt A."/>
            <person name="Yoshinaga Y."/>
            <person name="Zwiers L.-H."/>
            <person name="Turgeon B."/>
            <person name="Goodwin S."/>
            <person name="Spatafora J."/>
            <person name="Crous P."/>
            <person name="Grigoriev I."/>
        </authorList>
    </citation>
    <scope>NUCLEOTIDE SEQUENCE</scope>
    <source>
        <strain evidence="5">CBS 113979</strain>
    </source>
</reference>
<organism evidence="5 6">
    <name type="scientific">Aulographum hederae CBS 113979</name>
    <dbReference type="NCBI Taxonomy" id="1176131"/>
    <lineage>
        <taxon>Eukaryota</taxon>
        <taxon>Fungi</taxon>
        <taxon>Dikarya</taxon>
        <taxon>Ascomycota</taxon>
        <taxon>Pezizomycotina</taxon>
        <taxon>Dothideomycetes</taxon>
        <taxon>Pleosporomycetidae</taxon>
        <taxon>Aulographales</taxon>
        <taxon>Aulographaceae</taxon>
    </lineage>
</organism>
<evidence type="ECO:0000256" key="1">
    <source>
        <dbReference type="ARBA" id="ARBA00022443"/>
    </source>
</evidence>
<feature type="domain" description="SH3" evidence="4">
    <location>
        <begin position="45"/>
        <end position="105"/>
    </location>
</feature>
<feature type="region of interest" description="Disordered" evidence="3">
    <location>
        <begin position="1"/>
        <end position="47"/>
    </location>
</feature>
<protein>
    <recommendedName>
        <fullName evidence="4">SH3 domain-containing protein</fullName>
    </recommendedName>
</protein>
<name>A0A6G1H0L5_9PEZI</name>
<gene>
    <name evidence="5" type="ORF">K402DRAFT_463508</name>
</gene>
<keyword evidence="6" id="KW-1185">Reference proteome</keyword>
<accession>A0A6G1H0L5</accession>
<evidence type="ECO:0000313" key="5">
    <source>
        <dbReference type="EMBL" id="KAF1986587.1"/>
    </source>
</evidence>
<feature type="compositionally biased region" description="Basic and acidic residues" evidence="3">
    <location>
        <begin position="181"/>
        <end position="192"/>
    </location>
</feature>
<feature type="region of interest" description="Disordered" evidence="3">
    <location>
        <begin position="105"/>
        <end position="127"/>
    </location>
</feature>
<dbReference type="Gene3D" id="2.30.30.40">
    <property type="entry name" value="SH3 Domains"/>
    <property type="match status" value="1"/>
</dbReference>
<keyword evidence="1 2" id="KW-0728">SH3 domain</keyword>
<dbReference type="InterPro" id="IPR036028">
    <property type="entry name" value="SH3-like_dom_sf"/>
</dbReference>
<evidence type="ECO:0000256" key="3">
    <source>
        <dbReference type="SAM" id="MobiDB-lite"/>
    </source>
</evidence>
<sequence length="296" mass="33535">MAPYEHTSSSSDSSSDPNAYPHFKCYPEDEPEPEPEPHRPTPLPANARPAVALRTWPGRDSLDLPIKKGMVMHILEEKGEHWLIVQSDRGKEGWVPRAFVQVFSAPRPQDDGPSRPHGPHRAARPSTTTNLWSLWDKDVTDMIASVRAGVPLKTFPKFPEGVHRCSEIGCRIARLSISKQEEENSERLHEIGNQHSRRNREAKAKQEAKQQAGPPSSTASLGICAHDLRLLLRPGNSAYGLDWLKSYRIMWHPDQFSRRCHEDFKADGTKLATEMFSLLGQLMQVEQRVKDQKDMK</sequence>
<dbReference type="InterPro" id="IPR001452">
    <property type="entry name" value="SH3_domain"/>
</dbReference>
<proteinExistence type="predicted"/>
<dbReference type="PROSITE" id="PS50002">
    <property type="entry name" value="SH3"/>
    <property type="match status" value="1"/>
</dbReference>
<evidence type="ECO:0000259" key="4">
    <source>
        <dbReference type="PROSITE" id="PS50002"/>
    </source>
</evidence>
<dbReference type="EMBL" id="ML977156">
    <property type="protein sequence ID" value="KAF1986587.1"/>
    <property type="molecule type" value="Genomic_DNA"/>
</dbReference>
<dbReference type="AlphaFoldDB" id="A0A6G1H0L5"/>
<evidence type="ECO:0000313" key="6">
    <source>
        <dbReference type="Proteomes" id="UP000800041"/>
    </source>
</evidence>
<dbReference type="Proteomes" id="UP000800041">
    <property type="component" value="Unassembled WGS sequence"/>
</dbReference>
<dbReference type="CDD" id="cd00174">
    <property type="entry name" value="SH3"/>
    <property type="match status" value="1"/>
</dbReference>
<evidence type="ECO:0000256" key="2">
    <source>
        <dbReference type="PROSITE-ProRule" id="PRU00192"/>
    </source>
</evidence>
<feature type="compositionally biased region" description="Basic and acidic residues" evidence="3">
    <location>
        <begin position="199"/>
        <end position="208"/>
    </location>
</feature>
<dbReference type="OrthoDB" id="26539at2759"/>
<feature type="region of interest" description="Disordered" evidence="3">
    <location>
        <begin position="181"/>
        <end position="218"/>
    </location>
</feature>
<dbReference type="SMART" id="SM00326">
    <property type="entry name" value="SH3"/>
    <property type="match status" value="1"/>
</dbReference>
<dbReference type="SUPFAM" id="SSF50044">
    <property type="entry name" value="SH3-domain"/>
    <property type="match status" value="1"/>
</dbReference>